<dbReference type="EMBL" id="JAATLM010000001">
    <property type="protein sequence ID" value="NIZ69879.1"/>
    <property type="molecule type" value="Genomic_DNA"/>
</dbReference>
<sequence>MKSRFGLLLMWVFLLVSCMKGQNERGALFGVADEDSFTTRRYEDGWLVGEGDADERWYFINYGDYKLYAYLGDATHGDLYHVGKHRASTDGEGKIIPLTLEDFDYVENAEADFHYEIITRMPKPEDNLADIKAELKRFLQQKYEHFELVSEGSDYIEYVADGNTYFHGLVLSKGLLAEDEAQSLTLRELVGYSSKEHYAQYREAYRQSFITNRNIMLYHAYKQGYLPPYSMDELNHFIASVDRDFDYEGGRMVENPPRDTTYPDAIPINYGDYDLLVFANNAVLDRIYYLEKFRTLMPYNDGSTAPGLLEDLDYIANDDLDFHYEIITRIPTVQKGLEALRQELIESLKAQHPDFKLLEEGLDFIEYSANGNIYFHGLVLSQGLLPDIDAGHLVLREMIGFSEAESYLKYKELYEQSFYHNKAIMQEVVEEKGYHLLE</sequence>
<comment type="caution">
    <text evidence="1">The sequence shown here is derived from an EMBL/GenBank/DDBJ whole genome shotgun (WGS) entry which is preliminary data.</text>
</comment>
<proteinExistence type="predicted"/>
<protein>
    <submittedName>
        <fullName evidence="1">Uncharacterized protein</fullName>
    </submittedName>
</protein>
<name>A0A968GG36_9SPIO</name>
<dbReference type="RefSeq" id="WP_167695951.1">
    <property type="nucleotide sequence ID" value="NZ_CP118181.1"/>
</dbReference>
<evidence type="ECO:0000313" key="1">
    <source>
        <dbReference type="EMBL" id="NIZ69879.1"/>
    </source>
</evidence>
<accession>A0A968GG36</accession>
<organism evidence="1 2">
    <name type="scientific">Entomospira culicis</name>
    <dbReference type="NCBI Taxonomy" id="2719989"/>
    <lineage>
        <taxon>Bacteria</taxon>
        <taxon>Pseudomonadati</taxon>
        <taxon>Spirochaetota</taxon>
        <taxon>Spirochaetia</taxon>
        <taxon>Spirochaetales</taxon>
        <taxon>Spirochaetaceae</taxon>
        <taxon>Entomospira</taxon>
    </lineage>
</organism>
<evidence type="ECO:0000313" key="2">
    <source>
        <dbReference type="Proteomes" id="UP000778951"/>
    </source>
</evidence>
<dbReference type="PROSITE" id="PS51257">
    <property type="entry name" value="PROKAR_LIPOPROTEIN"/>
    <property type="match status" value="1"/>
</dbReference>
<gene>
    <name evidence="1" type="ORF">HCT48_06620</name>
</gene>
<reference evidence="1" key="1">
    <citation type="submission" date="2020-03" db="EMBL/GenBank/DDBJ databases">
        <title>Spirochaetal bacteria isolated from arthropods constitute a novel genus Entomospira genus novum within the order Spirochaetales.</title>
        <authorList>
            <person name="Grana-Miraglia L."/>
            <person name="Sikutova S."/>
            <person name="Fingerle V."/>
            <person name="Sing A."/>
            <person name="Castillo-Ramirez S."/>
            <person name="Margos G."/>
            <person name="Rudolf I."/>
        </authorList>
    </citation>
    <scope>NUCLEOTIDE SEQUENCE</scope>
    <source>
        <strain evidence="1">BR149</strain>
    </source>
</reference>
<dbReference type="AlphaFoldDB" id="A0A968GG36"/>
<keyword evidence="2" id="KW-1185">Reference proteome</keyword>
<dbReference type="Proteomes" id="UP000778951">
    <property type="component" value="Unassembled WGS sequence"/>
</dbReference>